<accession>A0A940XA63</accession>
<protein>
    <submittedName>
        <fullName evidence="2">Uncharacterized protein</fullName>
    </submittedName>
</protein>
<feature type="compositionally biased region" description="Gly residues" evidence="1">
    <location>
        <begin position="194"/>
        <end position="205"/>
    </location>
</feature>
<proteinExistence type="predicted"/>
<evidence type="ECO:0000313" key="2">
    <source>
        <dbReference type="EMBL" id="MBP4139411.1"/>
    </source>
</evidence>
<feature type="compositionally biased region" description="Gly residues" evidence="1">
    <location>
        <begin position="221"/>
        <end position="236"/>
    </location>
</feature>
<dbReference type="EMBL" id="JAGFBV010000026">
    <property type="protein sequence ID" value="MBP4139411.1"/>
    <property type="molecule type" value="Genomic_DNA"/>
</dbReference>
<comment type="caution">
    <text evidence="2">The sequence shown here is derived from an EMBL/GenBank/DDBJ whole genome shotgun (WGS) entry which is preliminary data.</text>
</comment>
<gene>
    <name evidence="2" type="ORF">J3495_15140</name>
</gene>
<evidence type="ECO:0000256" key="1">
    <source>
        <dbReference type="SAM" id="MobiDB-lite"/>
    </source>
</evidence>
<keyword evidence="3" id="KW-1185">Reference proteome</keyword>
<evidence type="ECO:0000313" key="3">
    <source>
        <dbReference type="Proteomes" id="UP000675047"/>
    </source>
</evidence>
<name>A0A940XA63_9FLAO</name>
<reference evidence="2 3" key="1">
    <citation type="submission" date="2021-03" db="EMBL/GenBank/DDBJ databases">
        <title>Flavobacterium Flabelliformis Sp. Nov. And Flavobacterium Geliluteum Sp. Nov., Two Novel Multidrug Resistant Psychrophilic Species Isolated From Antarctica.</title>
        <authorList>
            <person name="Kralova S."/>
            <person name="Busse H.J."/>
            <person name="Bezdicek M."/>
            <person name="Nykrynova M."/>
            <person name="Kroupova E."/>
            <person name="Krsek D."/>
            <person name="Sedlacek I."/>
        </authorList>
    </citation>
    <scope>NUCLEOTIDE SEQUENCE [LARGE SCALE GENOMIC DNA]</scope>
    <source>
        <strain evidence="2 3">P7388</strain>
    </source>
</reference>
<dbReference type="RefSeq" id="WP_210667378.1">
    <property type="nucleotide sequence ID" value="NZ_JAGFBV010000026.1"/>
</dbReference>
<organism evidence="2 3">
    <name type="scientific">Flavobacterium geliluteum</name>
    <dbReference type="NCBI Taxonomy" id="2816120"/>
    <lineage>
        <taxon>Bacteria</taxon>
        <taxon>Pseudomonadati</taxon>
        <taxon>Bacteroidota</taxon>
        <taxon>Flavobacteriia</taxon>
        <taxon>Flavobacteriales</taxon>
        <taxon>Flavobacteriaceae</taxon>
        <taxon>Flavobacterium</taxon>
    </lineage>
</organism>
<dbReference type="Proteomes" id="UP000675047">
    <property type="component" value="Unassembled WGS sequence"/>
</dbReference>
<feature type="region of interest" description="Disordered" evidence="1">
    <location>
        <begin position="176"/>
        <end position="239"/>
    </location>
</feature>
<sequence length="597" mass="66419">MTNKIIKYTIILATIILWSCEKESVQDSSTQGTKPIATKYLNAEELPSEFQNYFIQNNANNSAKSNSNGTNLSSAIFTKHDIISMTDDKNITNYSISFYYPNTPENIFYNLVINVLPTGEHSTYIFKYICNPENFENFKAHNFDFNYFVGVTEISLASSPSNSTLTSKINSGDDDCPKIYIPTNNSGTNSGTGVPAGSGGSGSSGSPGYNTSVPGYNAPGHTGGSSPGPSTGGSGGHNHSNCYGSNGQFWYFAGDVRPPHSHTEKNANDCPDLVPPSGNVPVNTMPMIKVLGKELALSSTQIAFLRDRADVMNAVNQFMEENSFSYNSKEFMSKLLVEIINNPNLRFDINASFRSPMNIERSTITNATPEGKKFNEIYDTLTNSPKFKELFMDMFGADILLGNYRHNVKFELADAVYDEKDPTKEINGSTIYDPNLLYLVIKINKKILNNSIMGQTKIENARTIIHEFIHAYLFTVTNNPIIGPTDIVSLFNKKYPNANEQHNFMTNNMVPTMQTILSQIRDLITTPSNRVKLEAYTMHPTANPLTSEPFNWDNYYKYISLAGLQGTNSFTQNFPDGSDRYSLYKQYINAGNNELDR</sequence>
<dbReference type="AlphaFoldDB" id="A0A940XA63"/>